<dbReference type="STRING" id="299467.A0A443RZA6"/>
<dbReference type="Proteomes" id="UP000288716">
    <property type="component" value="Unassembled WGS sequence"/>
</dbReference>
<proteinExistence type="predicted"/>
<dbReference type="AlphaFoldDB" id="A0A443RZA6"/>
<dbReference type="SMART" id="SM00674">
    <property type="entry name" value="CENPB"/>
    <property type="match status" value="1"/>
</dbReference>
<dbReference type="Gene3D" id="1.10.10.60">
    <property type="entry name" value="Homeodomain-like"/>
    <property type="match status" value="2"/>
</dbReference>
<comment type="caution">
    <text evidence="7">The sequence shown here is derived from an EMBL/GenBank/DDBJ whole genome shotgun (WGS) entry which is preliminary data.</text>
</comment>
<feature type="domain" description="HTH CENPB-type" evidence="6">
    <location>
        <begin position="72"/>
        <end position="148"/>
    </location>
</feature>
<keyword evidence="8" id="KW-1185">Reference proteome</keyword>
<evidence type="ECO:0000256" key="3">
    <source>
        <dbReference type="ARBA" id="ARBA00023242"/>
    </source>
</evidence>
<dbReference type="GO" id="GO:0003677">
    <property type="term" value="F:DNA binding"/>
    <property type="evidence" value="ECO:0007669"/>
    <property type="project" value="UniProtKB-UniRule"/>
</dbReference>
<evidence type="ECO:0000256" key="1">
    <source>
        <dbReference type="ARBA" id="ARBA00004123"/>
    </source>
</evidence>
<dbReference type="PROSITE" id="PS50960">
    <property type="entry name" value="HTH_PSQ"/>
    <property type="match status" value="1"/>
</dbReference>
<keyword evidence="2 4" id="KW-0238">DNA-binding</keyword>
<sequence length="225" mass="26683">KKRKKRGSFTIAFKKKVLQALEESNNVSQTAKKFEIERQTIYGWKRQKYDIEKVTQDRTLSIRKRRSVLQTDEKKRKRAKYEELELKLIEWFTNIAKPAGMQISVEIWQRRAICLFKDVYPEKDQSEFKASHGWLDRFLRRHNLVNRAVTTIGQGIPSNASDLLECFYRYMDKLFENNKSKPEFVANMDETPVYFSMPAKRTFDFSGVKTVYCKTTGMYSLVMKN</sequence>
<feature type="domain" description="HTH psq-type" evidence="5">
    <location>
        <begin position="1"/>
        <end position="51"/>
    </location>
</feature>
<dbReference type="PANTHER" id="PTHR19303:SF73">
    <property type="entry name" value="PROTEIN PDC2"/>
    <property type="match status" value="1"/>
</dbReference>
<dbReference type="GO" id="GO:0005634">
    <property type="term" value="C:nucleus"/>
    <property type="evidence" value="ECO:0007669"/>
    <property type="project" value="UniProtKB-SubCell"/>
</dbReference>
<evidence type="ECO:0000259" key="5">
    <source>
        <dbReference type="PROSITE" id="PS50960"/>
    </source>
</evidence>
<evidence type="ECO:0000313" key="8">
    <source>
        <dbReference type="Proteomes" id="UP000288716"/>
    </source>
</evidence>
<dbReference type="Pfam" id="PF03221">
    <property type="entry name" value="HTH_Tnp_Tc5"/>
    <property type="match status" value="1"/>
</dbReference>
<dbReference type="InterPro" id="IPR050863">
    <property type="entry name" value="CenT-Element_Derived"/>
</dbReference>
<dbReference type="InterPro" id="IPR007889">
    <property type="entry name" value="HTH_Psq"/>
</dbReference>
<keyword evidence="3 4" id="KW-0539">Nucleus</keyword>
<dbReference type="PANTHER" id="PTHR19303">
    <property type="entry name" value="TRANSPOSON"/>
    <property type="match status" value="1"/>
</dbReference>
<evidence type="ECO:0000313" key="7">
    <source>
        <dbReference type="EMBL" id="RWS20602.1"/>
    </source>
</evidence>
<evidence type="ECO:0000256" key="4">
    <source>
        <dbReference type="PROSITE-ProRule" id="PRU00320"/>
    </source>
</evidence>
<dbReference type="SUPFAM" id="SSF46689">
    <property type="entry name" value="Homeodomain-like"/>
    <property type="match status" value="2"/>
</dbReference>
<dbReference type="InterPro" id="IPR006600">
    <property type="entry name" value="HTH_CenpB_DNA-bd_dom"/>
</dbReference>
<comment type="subcellular location">
    <subcellularLocation>
        <location evidence="1 4">Nucleus</location>
    </subcellularLocation>
</comment>
<accession>A0A443RZA6</accession>
<organism evidence="7 8">
    <name type="scientific">Leptotrombidium deliense</name>
    <dbReference type="NCBI Taxonomy" id="299467"/>
    <lineage>
        <taxon>Eukaryota</taxon>
        <taxon>Metazoa</taxon>
        <taxon>Ecdysozoa</taxon>
        <taxon>Arthropoda</taxon>
        <taxon>Chelicerata</taxon>
        <taxon>Arachnida</taxon>
        <taxon>Acari</taxon>
        <taxon>Acariformes</taxon>
        <taxon>Trombidiformes</taxon>
        <taxon>Prostigmata</taxon>
        <taxon>Anystina</taxon>
        <taxon>Parasitengona</taxon>
        <taxon>Trombiculoidea</taxon>
        <taxon>Trombiculidae</taxon>
        <taxon>Leptotrombidium</taxon>
    </lineage>
</organism>
<gene>
    <name evidence="7" type="ORF">B4U80_12050</name>
</gene>
<dbReference type="InterPro" id="IPR009057">
    <property type="entry name" value="Homeodomain-like_sf"/>
</dbReference>
<dbReference type="OrthoDB" id="6511204at2759"/>
<protein>
    <submittedName>
        <fullName evidence="7">Pogo transposable element with KRAB domain-like protein</fullName>
    </submittedName>
</protein>
<dbReference type="PROSITE" id="PS51253">
    <property type="entry name" value="HTH_CENPB"/>
    <property type="match status" value="1"/>
</dbReference>
<feature type="non-terminal residue" evidence="7">
    <location>
        <position position="1"/>
    </location>
</feature>
<feature type="DNA-binding region" description="H-T-H motif" evidence="4">
    <location>
        <begin position="27"/>
        <end position="47"/>
    </location>
</feature>
<evidence type="ECO:0000256" key="2">
    <source>
        <dbReference type="ARBA" id="ARBA00023125"/>
    </source>
</evidence>
<name>A0A443RZA6_9ACAR</name>
<evidence type="ECO:0000259" key="6">
    <source>
        <dbReference type="PROSITE" id="PS51253"/>
    </source>
</evidence>
<dbReference type="Pfam" id="PF13518">
    <property type="entry name" value="HTH_28"/>
    <property type="match status" value="1"/>
</dbReference>
<dbReference type="InterPro" id="IPR055247">
    <property type="entry name" value="InsJ-like_HTH"/>
</dbReference>
<dbReference type="EMBL" id="NCKV01016578">
    <property type="protein sequence ID" value="RWS20602.1"/>
    <property type="molecule type" value="Genomic_DNA"/>
</dbReference>
<reference evidence="7 8" key="1">
    <citation type="journal article" date="2018" name="Gigascience">
        <title>Genomes of trombidid mites reveal novel predicted allergens and laterally-transferred genes associated with secondary metabolism.</title>
        <authorList>
            <person name="Dong X."/>
            <person name="Chaisiri K."/>
            <person name="Xia D."/>
            <person name="Armstrong S.D."/>
            <person name="Fang Y."/>
            <person name="Donnelly M.J."/>
            <person name="Kadowaki T."/>
            <person name="McGarry J.W."/>
            <person name="Darby A.C."/>
            <person name="Makepeace B.L."/>
        </authorList>
    </citation>
    <scope>NUCLEOTIDE SEQUENCE [LARGE SCALE GENOMIC DNA]</scope>
    <source>
        <strain evidence="7">UoL-UT</strain>
    </source>
</reference>
<dbReference type="VEuPathDB" id="VectorBase:LDEU011438"/>